<dbReference type="AlphaFoldDB" id="A0A1H0CXF0"/>
<keyword evidence="3" id="KW-1185">Reference proteome</keyword>
<protein>
    <submittedName>
        <fullName evidence="2">NAD(P)H-flavin reductase</fullName>
    </submittedName>
</protein>
<dbReference type="InterPro" id="IPR039261">
    <property type="entry name" value="FNR_nucleotide-bd"/>
</dbReference>
<gene>
    <name evidence="2" type="ORF">SAMN05216193_10457</name>
</gene>
<dbReference type="OrthoDB" id="9796486at2"/>
<dbReference type="PANTHER" id="PTHR43513:SF3">
    <property type="entry name" value="DIHYDROOROTATE DEHYDROGENASE B (NAD(+)), ELECTRON TRANSFER SUBUNIT-RELATED"/>
    <property type="match status" value="1"/>
</dbReference>
<sequence>MSEPTPRRLHLLERHEEGADAWHCSFRIAWPQAPAPQAIPGQFFLLSVPGAGEAPFAYLSLPDPEGRFSALIPRGGPLGPVLSVLEEGAALGYRGPFGRGWPLLVRARRLLVASEGPGLAALAGVLDEALDWHLPTRLRAIHLAYQGGDVLGEARRRWRREIPFLEIADEAAFPGRLRELLADFRPDALFCSGSEPFMGAVAGECLRRGMAPGSIWLWLERRMRYAAGCRAVVYANPLWLDGPVCRYDRYLVLPGTFGTA</sequence>
<dbReference type="InterPro" id="IPR050353">
    <property type="entry name" value="PyrK_electron_transfer"/>
</dbReference>
<dbReference type="InterPro" id="IPR017938">
    <property type="entry name" value="Riboflavin_synthase-like_b-brl"/>
</dbReference>
<proteinExistence type="predicted"/>
<dbReference type="InterPro" id="IPR017927">
    <property type="entry name" value="FAD-bd_FR_type"/>
</dbReference>
<dbReference type="RefSeq" id="WP_084314327.1">
    <property type="nucleotide sequence ID" value="NZ_FNIJ01000004.1"/>
</dbReference>
<dbReference type="GO" id="GO:0016491">
    <property type="term" value="F:oxidoreductase activity"/>
    <property type="evidence" value="ECO:0007669"/>
    <property type="project" value="InterPro"/>
</dbReference>
<evidence type="ECO:0000259" key="1">
    <source>
        <dbReference type="PROSITE" id="PS51384"/>
    </source>
</evidence>
<dbReference type="Proteomes" id="UP000242957">
    <property type="component" value="Unassembled WGS sequence"/>
</dbReference>
<dbReference type="SUPFAM" id="SSF63380">
    <property type="entry name" value="Riboflavin synthase domain-like"/>
    <property type="match status" value="1"/>
</dbReference>
<accession>A0A1H0CXF0</accession>
<dbReference type="PANTHER" id="PTHR43513">
    <property type="entry name" value="DIHYDROOROTATE DEHYDROGENASE B (NAD(+)), ELECTRON TRANSFER SUBUNIT"/>
    <property type="match status" value="1"/>
</dbReference>
<evidence type="ECO:0000313" key="3">
    <source>
        <dbReference type="Proteomes" id="UP000242957"/>
    </source>
</evidence>
<dbReference type="STRING" id="198616.SAMN05216193_10457"/>
<dbReference type="SUPFAM" id="SSF52343">
    <property type="entry name" value="Ferredoxin reductase-like, C-terminal NADP-linked domain"/>
    <property type="match status" value="1"/>
</dbReference>
<name>A0A1H0CXF0_9PSED</name>
<reference evidence="3" key="1">
    <citation type="submission" date="2016-10" db="EMBL/GenBank/DDBJ databases">
        <authorList>
            <person name="Varghese N."/>
            <person name="Submissions S."/>
        </authorList>
    </citation>
    <scope>NUCLEOTIDE SEQUENCE [LARGE SCALE GENOMIC DNA]</scope>
    <source>
        <strain evidence="3">JCM 21621</strain>
    </source>
</reference>
<dbReference type="PROSITE" id="PS51384">
    <property type="entry name" value="FAD_FR"/>
    <property type="match status" value="1"/>
</dbReference>
<organism evidence="2 3">
    <name type="scientific">Pseudomonas jinjuensis</name>
    <dbReference type="NCBI Taxonomy" id="198616"/>
    <lineage>
        <taxon>Bacteria</taxon>
        <taxon>Pseudomonadati</taxon>
        <taxon>Pseudomonadota</taxon>
        <taxon>Gammaproteobacteria</taxon>
        <taxon>Pseudomonadales</taxon>
        <taxon>Pseudomonadaceae</taxon>
        <taxon>Pseudomonas</taxon>
    </lineage>
</organism>
<dbReference type="EMBL" id="FNIJ01000004">
    <property type="protein sequence ID" value="SDN62582.1"/>
    <property type="molecule type" value="Genomic_DNA"/>
</dbReference>
<evidence type="ECO:0000313" key="2">
    <source>
        <dbReference type="EMBL" id="SDN62582.1"/>
    </source>
</evidence>
<feature type="domain" description="FAD-binding FR-type" evidence="1">
    <location>
        <begin position="4"/>
        <end position="103"/>
    </location>
</feature>